<feature type="compositionally biased region" description="Basic and acidic residues" evidence="6">
    <location>
        <begin position="1126"/>
        <end position="1139"/>
    </location>
</feature>
<dbReference type="InterPro" id="IPR003593">
    <property type="entry name" value="AAA+_ATPase"/>
</dbReference>
<dbReference type="GO" id="GO:0005634">
    <property type="term" value="C:nucleus"/>
    <property type="evidence" value="ECO:0007669"/>
    <property type="project" value="TreeGrafter"/>
</dbReference>
<evidence type="ECO:0000313" key="8">
    <source>
        <dbReference type="EMBL" id="CAF1293336.1"/>
    </source>
</evidence>
<feature type="compositionally biased region" description="Basic and acidic residues" evidence="6">
    <location>
        <begin position="1064"/>
        <end position="1080"/>
    </location>
</feature>
<dbReference type="Pfam" id="PF00004">
    <property type="entry name" value="AAA"/>
    <property type="match status" value="1"/>
</dbReference>
<dbReference type="Pfam" id="PF00439">
    <property type="entry name" value="Bromodomain"/>
    <property type="match status" value="1"/>
</dbReference>
<feature type="compositionally biased region" description="Basic residues" evidence="6">
    <location>
        <begin position="247"/>
        <end position="259"/>
    </location>
</feature>
<feature type="compositionally biased region" description="Polar residues" evidence="6">
    <location>
        <begin position="93"/>
        <end position="110"/>
    </location>
</feature>
<evidence type="ECO:0000313" key="10">
    <source>
        <dbReference type="Proteomes" id="UP000663891"/>
    </source>
</evidence>
<keyword evidence="3" id="KW-0067">ATP-binding</keyword>
<feature type="compositionally biased region" description="Basic residues" evidence="6">
    <location>
        <begin position="46"/>
        <end position="56"/>
    </location>
</feature>
<protein>
    <recommendedName>
        <fullName evidence="7">Bromo domain-containing protein</fullName>
    </recommendedName>
</protein>
<proteinExistence type="inferred from homology"/>
<feature type="compositionally biased region" description="Acidic residues" evidence="6">
    <location>
        <begin position="133"/>
        <end position="158"/>
    </location>
</feature>
<dbReference type="InterPro" id="IPR003959">
    <property type="entry name" value="ATPase_AAA_core"/>
</dbReference>
<dbReference type="Proteomes" id="UP000663891">
    <property type="component" value="Unassembled WGS sequence"/>
</dbReference>
<dbReference type="PROSITE" id="PS00674">
    <property type="entry name" value="AAA"/>
    <property type="match status" value="1"/>
</dbReference>
<dbReference type="InterPro" id="IPR036427">
    <property type="entry name" value="Bromodomain-like_sf"/>
</dbReference>
<organism evidence="8 10">
    <name type="scientific">Adineta steineri</name>
    <dbReference type="NCBI Taxonomy" id="433720"/>
    <lineage>
        <taxon>Eukaryota</taxon>
        <taxon>Metazoa</taxon>
        <taxon>Spiralia</taxon>
        <taxon>Gnathifera</taxon>
        <taxon>Rotifera</taxon>
        <taxon>Eurotatoria</taxon>
        <taxon>Bdelloidea</taxon>
        <taxon>Adinetida</taxon>
        <taxon>Adinetidae</taxon>
        <taxon>Adineta</taxon>
    </lineage>
</organism>
<evidence type="ECO:0000256" key="2">
    <source>
        <dbReference type="ARBA" id="ARBA00022741"/>
    </source>
</evidence>
<dbReference type="GO" id="GO:0003682">
    <property type="term" value="F:chromatin binding"/>
    <property type="evidence" value="ECO:0007669"/>
    <property type="project" value="TreeGrafter"/>
</dbReference>
<dbReference type="OrthoDB" id="5421at2759"/>
<dbReference type="Proteomes" id="UP000663881">
    <property type="component" value="Unassembled WGS sequence"/>
</dbReference>
<dbReference type="InterPro" id="IPR041569">
    <property type="entry name" value="AAA_lid_3"/>
</dbReference>
<dbReference type="EMBL" id="CAJOAY010000063">
    <property type="protein sequence ID" value="CAF3516212.1"/>
    <property type="molecule type" value="Genomic_DNA"/>
</dbReference>
<dbReference type="PROSITE" id="PS50014">
    <property type="entry name" value="BROMODOMAIN_2"/>
    <property type="match status" value="1"/>
</dbReference>
<dbReference type="SMART" id="SM00297">
    <property type="entry name" value="BROMO"/>
    <property type="match status" value="1"/>
</dbReference>
<dbReference type="PROSITE" id="PS00633">
    <property type="entry name" value="BROMODOMAIN_1"/>
    <property type="match status" value="1"/>
</dbReference>
<evidence type="ECO:0000256" key="3">
    <source>
        <dbReference type="ARBA" id="ARBA00022840"/>
    </source>
</evidence>
<dbReference type="PRINTS" id="PR00503">
    <property type="entry name" value="BROMODOMAIN"/>
</dbReference>
<evidence type="ECO:0000256" key="5">
    <source>
        <dbReference type="PROSITE-ProRule" id="PRU00035"/>
    </source>
</evidence>
<feature type="compositionally biased region" description="Low complexity" evidence="6">
    <location>
        <begin position="263"/>
        <end position="274"/>
    </location>
</feature>
<dbReference type="GO" id="GO:0042393">
    <property type="term" value="F:histone binding"/>
    <property type="evidence" value="ECO:0007669"/>
    <property type="project" value="TreeGrafter"/>
</dbReference>
<dbReference type="InterPro" id="IPR018359">
    <property type="entry name" value="Bromodomain_CS"/>
</dbReference>
<feature type="compositionally biased region" description="Polar residues" evidence="6">
    <location>
        <begin position="31"/>
        <end position="44"/>
    </location>
</feature>
<accession>A0A815D7L3</accession>
<evidence type="ECO:0000256" key="4">
    <source>
        <dbReference type="ARBA" id="ARBA00023117"/>
    </source>
</evidence>
<dbReference type="GO" id="GO:0006334">
    <property type="term" value="P:nucleosome assembly"/>
    <property type="evidence" value="ECO:0007669"/>
    <property type="project" value="TreeGrafter"/>
</dbReference>
<dbReference type="Gene3D" id="1.20.920.10">
    <property type="entry name" value="Bromodomain-like"/>
    <property type="match status" value="1"/>
</dbReference>
<feature type="compositionally biased region" description="Low complexity" evidence="6">
    <location>
        <begin position="1201"/>
        <end position="1213"/>
    </location>
</feature>
<feature type="compositionally biased region" description="Acidic residues" evidence="6">
    <location>
        <begin position="66"/>
        <end position="75"/>
    </location>
</feature>
<comment type="similarity">
    <text evidence="1">Belongs to the AAA ATPase family.</text>
</comment>
<dbReference type="SUPFAM" id="SSF47370">
    <property type="entry name" value="Bromodomain"/>
    <property type="match status" value="1"/>
</dbReference>
<dbReference type="GO" id="GO:0045815">
    <property type="term" value="P:transcription initiation-coupled chromatin remodeling"/>
    <property type="evidence" value="ECO:0007669"/>
    <property type="project" value="TreeGrafter"/>
</dbReference>
<feature type="compositionally biased region" description="Acidic residues" evidence="6">
    <location>
        <begin position="179"/>
        <end position="201"/>
    </location>
</feature>
<gene>
    <name evidence="9" type="ORF">OKA104_LOCUS2335</name>
    <name evidence="8" type="ORF">VCS650_LOCUS30632</name>
</gene>
<dbReference type="InterPro" id="IPR001487">
    <property type="entry name" value="Bromodomain"/>
</dbReference>
<evidence type="ECO:0000259" key="7">
    <source>
        <dbReference type="PROSITE" id="PS50014"/>
    </source>
</evidence>
<feature type="compositionally biased region" description="Basic residues" evidence="6">
    <location>
        <begin position="79"/>
        <end position="89"/>
    </location>
</feature>
<dbReference type="EMBL" id="CAJNON010000503">
    <property type="protein sequence ID" value="CAF1293336.1"/>
    <property type="molecule type" value="Genomic_DNA"/>
</dbReference>
<sequence>MVNTRSSHPNGDTNTNDSYKERHIKKVVNYEQESSNDSFGNSKGPSHYHRILRKRTNPTYQNSFDYMDDDDEEEETIGRRRRRESRRNVRTLVDTSNSGSPTTGRLTNGVRSERNLSMYDRVKARRKSNDPDIYSEDREENDVNEQQEEQNDQNNENDNDTKKSKNKKKEQTIGNGGDDMTEENTMDILNQDEEEEEEEELNNQQTAKYSLRERKPPIQRFSLYEQPRQRRKTIFYDEDDERPSTSRSRRSRQKGRRVSAHVSSSSTSDSSSDSETMGPLTNGDLDSRPQRTARLAKSTAMKRMRCLPTNLDILGVYTSSKKPGTRTSSNGAGSGVGALNLDLNSKSRRGNNAAVSLADAESIEIDRTITFDDIGGLDPIIRSLKEMIVLPLVYPELFHHYKIKPPRGVLFYGPPGTGKTLVARALVNECSSPDRRIAFFMRKGADCLCKYVGESERQLRVLFDQAYQQRPAIIFFDEIDGLAPVRSARQDQIHASIVSTLLALMDGLDNRGEVVVIGATNRLDAIDPALRRPGRFDREFRFSLPTIEARKQILKIHTKEWESKPHTGFIDEIAIRTASFCGADLKSLCQEAFLSALRRRYPQIYDSRQKYKIDPRSLHLSRGDFYTALHRIVPACNRGCQHPVGRPLDMHLIPLLSEQLDKCLEQLHEIFFKRTSSNNNNSNQIPFQSISDDLTTTTTSTLLRKAPTLGLTTSFASSSHRSATFTMRSIPDNGLCRFFASAVVQQLDCAFFVFELGYLHAQTSRTPEEACAQLFTEARRSAPSIIYVPDIENLWPKLSESVQYMFVSNVRTLPPNLPILILIALETDSYDDIHPDISQIISPKSTFTLTVPNADDRYSFFAPLFNEEMFSSVNSADSRAEPVQEILEIAEIPAISRERSEQELERVKQREEATMTELRVFLRDMLKILLRDKRFTYFSRPIDVEDVPDYYDVIENPMTFSMMLEKVDKHGYTCVKQLTQDIDLIVSNALLYNPDHTTQGRLIRHRACELRDVCQFHINAELDMEFELLCQQVTEARKQRGDDPKESLPNYVYTEQTTTADSSTHQENENGSHNGTEHAMDVSTKNPLNTTDQSEAQVDISIVSTRNSAKRNKLNHSQRSSTTRRQAKEKELVNGHNEETVLSAEDTETTTITTEISTKTQTTDTNESIIITATTTNQSSQSSSSPSNESSNKKRVKRTVSSISLSPSKLTSTNDTSAEIKTKRQRTDITIQAIESAPANIEQHEHPPRKINIERLTSNLMYLVEHTNNYGVEKLSTIWFELFDIIESCRSLLSEESIFEKFETNLRSII</sequence>
<evidence type="ECO:0000313" key="9">
    <source>
        <dbReference type="EMBL" id="CAF3516212.1"/>
    </source>
</evidence>
<feature type="region of interest" description="Disordered" evidence="6">
    <location>
        <begin position="1057"/>
        <end position="1224"/>
    </location>
</feature>
<feature type="domain" description="Bromo" evidence="7">
    <location>
        <begin position="938"/>
        <end position="1000"/>
    </location>
</feature>
<feature type="compositionally biased region" description="Polar residues" evidence="6">
    <location>
        <begin position="1083"/>
        <end position="1107"/>
    </location>
</feature>
<dbReference type="GO" id="GO:0006337">
    <property type="term" value="P:nucleosome disassembly"/>
    <property type="evidence" value="ECO:0007669"/>
    <property type="project" value="TreeGrafter"/>
</dbReference>
<dbReference type="Gene3D" id="1.10.8.60">
    <property type="match status" value="1"/>
</dbReference>
<dbReference type="PANTHER" id="PTHR23069:SF0">
    <property type="entry name" value="TAT-BINDING HOMOLOG 7"/>
    <property type="match status" value="1"/>
</dbReference>
<dbReference type="InterPro" id="IPR027417">
    <property type="entry name" value="P-loop_NTPase"/>
</dbReference>
<evidence type="ECO:0000256" key="1">
    <source>
        <dbReference type="ARBA" id="ARBA00006914"/>
    </source>
</evidence>
<comment type="caution">
    <text evidence="8">The sequence shown here is derived from an EMBL/GenBank/DDBJ whole genome shotgun (WGS) entry which is preliminary data.</text>
</comment>
<dbReference type="PANTHER" id="PTHR23069">
    <property type="entry name" value="AAA DOMAIN-CONTAINING"/>
    <property type="match status" value="1"/>
</dbReference>
<dbReference type="GO" id="GO:0005524">
    <property type="term" value="F:ATP binding"/>
    <property type="evidence" value="ECO:0007669"/>
    <property type="project" value="UniProtKB-KW"/>
</dbReference>
<feature type="compositionally biased region" description="Low complexity" evidence="6">
    <location>
        <begin position="1149"/>
        <end position="1190"/>
    </location>
</feature>
<dbReference type="InterPro" id="IPR045199">
    <property type="entry name" value="ATAD2-like"/>
</dbReference>
<dbReference type="InterPro" id="IPR003960">
    <property type="entry name" value="ATPase_AAA_CS"/>
</dbReference>
<dbReference type="Gene3D" id="3.40.50.300">
    <property type="entry name" value="P-loop containing nucleotide triphosphate hydrolases"/>
    <property type="match status" value="1"/>
</dbReference>
<dbReference type="SMART" id="SM00382">
    <property type="entry name" value="AAA"/>
    <property type="match status" value="1"/>
</dbReference>
<keyword evidence="4 5" id="KW-0103">Bromodomain</keyword>
<evidence type="ECO:0000256" key="6">
    <source>
        <dbReference type="SAM" id="MobiDB-lite"/>
    </source>
</evidence>
<dbReference type="GO" id="GO:0016887">
    <property type="term" value="F:ATP hydrolysis activity"/>
    <property type="evidence" value="ECO:0007669"/>
    <property type="project" value="InterPro"/>
</dbReference>
<keyword evidence="2" id="KW-0547">Nucleotide-binding</keyword>
<feature type="region of interest" description="Disordered" evidence="6">
    <location>
        <begin position="1"/>
        <end position="299"/>
    </location>
</feature>
<dbReference type="SUPFAM" id="SSF52540">
    <property type="entry name" value="P-loop containing nucleoside triphosphate hydrolases"/>
    <property type="match status" value="2"/>
</dbReference>
<dbReference type="Pfam" id="PF17862">
    <property type="entry name" value="AAA_lid_3"/>
    <property type="match status" value="1"/>
</dbReference>
<reference evidence="8" key="1">
    <citation type="submission" date="2021-02" db="EMBL/GenBank/DDBJ databases">
        <authorList>
            <person name="Nowell W R."/>
        </authorList>
    </citation>
    <scope>NUCLEOTIDE SEQUENCE</scope>
</reference>
<feature type="compositionally biased region" description="Polar residues" evidence="6">
    <location>
        <begin position="1"/>
        <end position="17"/>
    </location>
</feature>
<dbReference type="FunFam" id="3.40.50.300:FF:000061">
    <property type="entry name" value="ATPase family, AAA domain-containing 2"/>
    <property type="match status" value="1"/>
</dbReference>
<name>A0A815D7L3_9BILA</name>